<keyword evidence="2 7" id="KW-0813">Transport</keyword>
<dbReference type="CDD" id="cd06261">
    <property type="entry name" value="TM_PBP2"/>
    <property type="match status" value="1"/>
</dbReference>
<protein>
    <submittedName>
        <fullName evidence="9">Oligopeptide transport system permease protein</fullName>
    </submittedName>
</protein>
<dbReference type="Pfam" id="PF19300">
    <property type="entry name" value="BPD_transp_1_N"/>
    <property type="match status" value="1"/>
</dbReference>
<evidence type="ECO:0000256" key="6">
    <source>
        <dbReference type="ARBA" id="ARBA00023136"/>
    </source>
</evidence>
<feature type="transmembrane region" description="Helical" evidence="7">
    <location>
        <begin position="226"/>
        <end position="247"/>
    </location>
</feature>
<dbReference type="PROSITE" id="PS50928">
    <property type="entry name" value="ABC_TM1"/>
    <property type="match status" value="1"/>
</dbReference>
<evidence type="ECO:0000313" key="10">
    <source>
        <dbReference type="Proteomes" id="UP000183642"/>
    </source>
</evidence>
<evidence type="ECO:0000256" key="3">
    <source>
        <dbReference type="ARBA" id="ARBA00022475"/>
    </source>
</evidence>
<dbReference type="Pfam" id="PF00528">
    <property type="entry name" value="BPD_transp_1"/>
    <property type="match status" value="1"/>
</dbReference>
<evidence type="ECO:0000256" key="4">
    <source>
        <dbReference type="ARBA" id="ARBA00022692"/>
    </source>
</evidence>
<name>A0A1I5CTW1_9ACTN</name>
<dbReference type="InterPro" id="IPR045621">
    <property type="entry name" value="BPD_transp_1_N"/>
</dbReference>
<dbReference type="PANTHER" id="PTHR43163">
    <property type="entry name" value="DIPEPTIDE TRANSPORT SYSTEM PERMEASE PROTEIN DPPB-RELATED"/>
    <property type="match status" value="1"/>
</dbReference>
<dbReference type="AlphaFoldDB" id="A0A1I5CTW1"/>
<feature type="domain" description="ABC transmembrane type-1" evidence="8">
    <location>
        <begin position="107"/>
        <end position="303"/>
    </location>
</feature>
<gene>
    <name evidence="9" type="ORF">SAMN05660359_00542</name>
</gene>
<organism evidence="9 10">
    <name type="scientific">Geodermatophilus obscurus</name>
    <dbReference type="NCBI Taxonomy" id="1861"/>
    <lineage>
        <taxon>Bacteria</taxon>
        <taxon>Bacillati</taxon>
        <taxon>Actinomycetota</taxon>
        <taxon>Actinomycetes</taxon>
        <taxon>Geodermatophilales</taxon>
        <taxon>Geodermatophilaceae</taxon>
        <taxon>Geodermatophilus</taxon>
    </lineage>
</organism>
<dbReference type="Gene3D" id="1.10.3720.10">
    <property type="entry name" value="MetI-like"/>
    <property type="match status" value="1"/>
</dbReference>
<evidence type="ECO:0000256" key="1">
    <source>
        <dbReference type="ARBA" id="ARBA00004651"/>
    </source>
</evidence>
<dbReference type="PANTHER" id="PTHR43163:SF7">
    <property type="entry name" value="DIPEPTIDE-TRANSPORT INTEGRAL MEMBRANE PROTEIN ABC TRANSPORTER DPPB-RELATED"/>
    <property type="match status" value="1"/>
</dbReference>
<keyword evidence="4 7" id="KW-0812">Transmembrane</keyword>
<dbReference type="EMBL" id="FOWE01000001">
    <property type="protein sequence ID" value="SFN90419.1"/>
    <property type="molecule type" value="Genomic_DNA"/>
</dbReference>
<accession>A0A1I5CTW1</accession>
<feature type="transmembrane region" description="Helical" evidence="7">
    <location>
        <begin position="141"/>
        <end position="164"/>
    </location>
</feature>
<evidence type="ECO:0000259" key="8">
    <source>
        <dbReference type="PROSITE" id="PS50928"/>
    </source>
</evidence>
<feature type="transmembrane region" description="Helical" evidence="7">
    <location>
        <begin position="253"/>
        <end position="277"/>
    </location>
</feature>
<evidence type="ECO:0000313" key="9">
    <source>
        <dbReference type="EMBL" id="SFN90419.1"/>
    </source>
</evidence>
<keyword evidence="10" id="KW-1185">Reference proteome</keyword>
<feature type="transmembrane region" description="Helical" evidence="7">
    <location>
        <begin position="284"/>
        <end position="310"/>
    </location>
</feature>
<feature type="transmembrane region" description="Helical" evidence="7">
    <location>
        <begin position="184"/>
        <end position="205"/>
    </location>
</feature>
<evidence type="ECO:0000256" key="2">
    <source>
        <dbReference type="ARBA" id="ARBA00022448"/>
    </source>
</evidence>
<feature type="transmembrane region" description="Helical" evidence="7">
    <location>
        <begin position="111"/>
        <end position="134"/>
    </location>
</feature>
<dbReference type="RefSeq" id="WP_083426958.1">
    <property type="nucleotide sequence ID" value="NZ_FOWE01000001.1"/>
</dbReference>
<comment type="similarity">
    <text evidence="7">Belongs to the binding-protein-dependent transport system permease family.</text>
</comment>
<reference evidence="10" key="1">
    <citation type="submission" date="2016-10" db="EMBL/GenBank/DDBJ databases">
        <authorList>
            <person name="Varghese N."/>
            <person name="Submissions S."/>
        </authorList>
    </citation>
    <scope>NUCLEOTIDE SEQUENCE [LARGE SCALE GENOMIC DNA]</scope>
    <source>
        <strain evidence="10">DSM 43161</strain>
    </source>
</reference>
<dbReference type="InterPro" id="IPR000515">
    <property type="entry name" value="MetI-like"/>
</dbReference>
<evidence type="ECO:0000256" key="7">
    <source>
        <dbReference type="RuleBase" id="RU363032"/>
    </source>
</evidence>
<dbReference type="GO" id="GO:0055085">
    <property type="term" value="P:transmembrane transport"/>
    <property type="evidence" value="ECO:0007669"/>
    <property type="project" value="InterPro"/>
</dbReference>
<dbReference type="InterPro" id="IPR035906">
    <property type="entry name" value="MetI-like_sf"/>
</dbReference>
<keyword evidence="6 7" id="KW-0472">Membrane</keyword>
<keyword evidence="5 7" id="KW-1133">Transmembrane helix</keyword>
<dbReference type="SUPFAM" id="SSF161098">
    <property type="entry name" value="MetI-like"/>
    <property type="match status" value="1"/>
</dbReference>
<keyword evidence="3" id="KW-1003">Cell membrane</keyword>
<dbReference type="Proteomes" id="UP000183642">
    <property type="component" value="Unassembled WGS sequence"/>
</dbReference>
<dbReference type="OrthoDB" id="9778910at2"/>
<comment type="subcellular location">
    <subcellularLocation>
        <location evidence="1 7">Cell membrane</location>
        <topology evidence="1 7">Multi-pass membrane protein</topology>
    </subcellularLocation>
</comment>
<proteinExistence type="inferred from homology"/>
<dbReference type="GO" id="GO:0005886">
    <property type="term" value="C:plasma membrane"/>
    <property type="evidence" value="ECO:0007669"/>
    <property type="project" value="UniProtKB-SubCell"/>
</dbReference>
<evidence type="ECO:0000256" key="5">
    <source>
        <dbReference type="ARBA" id="ARBA00022989"/>
    </source>
</evidence>
<sequence length="320" mass="32989">MSAVLAFAVRRTGQMLLSLWAAVTLVFVAVTQLPGDPVRALFGFEPPPPALYARIRSDFHLDEPLLVQYALYLRDLLTGDWGSGLPRLRGDAVVPGPAVLDVVAATAPVSAVLLAGAVVVQLVIGVVAGALAAGGRWTGRGVYAVATVLVGTPVVVAAALLRFVFVSELGWAPFNGLSGDPAAYVLPVLALAALSTGYVALITRAEVGDTLRSPFVQAARGRGLRPWRVVGVHALRPSLTPVVTFVAANLGQLFVGLIVVEGVFVMPGVGAAILGAIQDRDRALLVGLTTVVIAAVIVANAVADIAAAALDPRVRLQPAS</sequence>